<gene>
    <name evidence="3" type="ORF">B0T21DRAFT_147632</name>
</gene>
<dbReference type="EMBL" id="JAUKTV010000004">
    <property type="protein sequence ID" value="KAK0739776.1"/>
    <property type="molecule type" value="Genomic_DNA"/>
</dbReference>
<dbReference type="Pfam" id="PF11917">
    <property type="entry name" value="DUF3435"/>
    <property type="match status" value="2"/>
</dbReference>
<feature type="region of interest" description="Disordered" evidence="1">
    <location>
        <begin position="700"/>
        <end position="778"/>
    </location>
</feature>
<dbReference type="AlphaFoldDB" id="A0AA40EI99"/>
<feature type="region of interest" description="Disordered" evidence="1">
    <location>
        <begin position="373"/>
        <end position="403"/>
    </location>
</feature>
<dbReference type="InterPro" id="IPR021842">
    <property type="entry name" value="DUF3435"/>
</dbReference>
<dbReference type="Gene3D" id="3.30.160.60">
    <property type="entry name" value="Classic Zinc Finger"/>
    <property type="match status" value="1"/>
</dbReference>
<evidence type="ECO:0000256" key="1">
    <source>
        <dbReference type="SAM" id="MobiDB-lite"/>
    </source>
</evidence>
<dbReference type="PROSITE" id="PS00028">
    <property type="entry name" value="ZINC_FINGER_C2H2_1"/>
    <property type="match status" value="1"/>
</dbReference>
<evidence type="ECO:0000313" key="4">
    <source>
        <dbReference type="Proteomes" id="UP001172159"/>
    </source>
</evidence>
<evidence type="ECO:0000313" key="3">
    <source>
        <dbReference type="EMBL" id="KAK0739776.1"/>
    </source>
</evidence>
<evidence type="ECO:0000259" key="2">
    <source>
        <dbReference type="PROSITE" id="PS00028"/>
    </source>
</evidence>
<proteinExistence type="predicted"/>
<feature type="compositionally biased region" description="Polar residues" evidence="1">
    <location>
        <begin position="760"/>
        <end position="772"/>
    </location>
</feature>
<dbReference type="SMART" id="SM00355">
    <property type="entry name" value="ZnF_C2H2"/>
    <property type="match status" value="2"/>
</dbReference>
<reference evidence="3" key="1">
    <citation type="submission" date="2023-06" db="EMBL/GenBank/DDBJ databases">
        <title>Genome-scale phylogeny and comparative genomics of the fungal order Sordariales.</title>
        <authorList>
            <consortium name="Lawrence Berkeley National Laboratory"/>
            <person name="Hensen N."/>
            <person name="Bonometti L."/>
            <person name="Westerberg I."/>
            <person name="Brannstrom I.O."/>
            <person name="Guillou S."/>
            <person name="Cros-Aarteil S."/>
            <person name="Calhoun S."/>
            <person name="Haridas S."/>
            <person name="Kuo A."/>
            <person name="Mondo S."/>
            <person name="Pangilinan J."/>
            <person name="Riley R."/>
            <person name="Labutti K."/>
            <person name="Andreopoulos B."/>
            <person name="Lipzen A."/>
            <person name="Chen C."/>
            <person name="Yanf M."/>
            <person name="Daum C."/>
            <person name="Ng V."/>
            <person name="Clum A."/>
            <person name="Steindorff A."/>
            <person name="Ohm R."/>
            <person name="Martin F."/>
            <person name="Silar P."/>
            <person name="Natvig D."/>
            <person name="Lalanne C."/>
            <person name="Gautier V."/>
            <person name="Ament-Velasquez S.L."/>
            <person name="Kruys A."/>
            <person name="Hutchinson M.I."/>
            <person name="Powell A.J."/>
            <person name="Barry K."/>
            <person name="Miller A.N."/>
            <person name="Grigoriev I.V."/>
            <person name="Debuchy R."/>
            <person name="Gladieux P."/>
            <person name="Thoren M.H."/>
            <person name="Johannesson H."/>
        </authorList>
    </citation>
    <scope>NUCLEOTIDE SEQUENCE</scope>
    <source>
        <strain evidence="3">CBS 540.89</strain>
    </source>
</reference>
<sequence>MSRIARYQQQLRDDETPEPEPLQAQELHDVWQRGNERRPMPPNLSLRYKAELVNLEQRWKDFAAELGQPWKPLIKTLTFENKGLGESFMHYLKRRADRDGRPFTAQRAVRVRVRQLGTLYRKYTAQEPERQLMDHLRDLILVAHTRKWGLRREPKLKPTMGVDFFLNHIHFRWVRDTTTLGLGLDRIDDVCLRLFYMWTGGRKHELVYAKPKDVTKKAQQYDDESDAYTDIEGGNTDAQVGPRAKKCWVCGQRDEREHDPKLKVLCWEDIDLWILRDPEGSGGRDKLAMQVLLRWHKGENQQITPTWCLFVEEKLPFICPISHILAKALAEGVCADDGYQTRAEPFFSTKLNKRALKIRWKKEWMHKPVFRATEKPSRGVPTTEEGNAELKASEDREGPRDRQGARALGGGVFALNQKSDEPLSAGVFDSRSERLRIAMGLLDRLAQYCSRRGYAECVDTNYRRSVRDQGLRHRPNSSVYQTAYHNAMMNAVVQDAFLNRGTKSPYLAILNHMGLRLDENAPKRVSDEMMRAIGPNAAVRRLEQQMEVLQAELRLKYGRPSRAAGEDKASYETLQARLSAARQRHRRKVFRVIYADHFVESDENELQKQLQGIHEPVIARQVTHSLPERQVLADILGDMDEDLPEEEIVKRKVEAINAMVAYAFKSDPSMRAQPEPRQPVPTPLSEVLLPMLPRQPITAIPDSCPVLQPPPSRVVLPMPNQQSAATATEPARRSSLPSMPETPSRSPPPPYGAVAGARSPQISAPRATSTAVHQRPRYTRKRPEPCIFCGKTFTRTEGMWDHLERHLELAEGGPLPCPRLECKGMVFDSANRFKVHASRVHGSSFRVKIKLVSSGCTRSSVRKVGTSTRPRIILTSGNRVQLPAPVQPSPRPRIVLVGPRGKESSSR</sequence>
<accession>A0AA40EI99</accession>
<dbReference type="PANTHER" id="PTHR37535:SF4">
    <property type="entry name" value="FLUG DOMAIN-CONTAINING PROTEIN"/>
    <property type="match status" value="1"/>
</dbReference>
<feature type="compositionally biased region" description="Basic and acidic residues" evidence="1">
    <location>
        <begin position="391"/>
        <end position="403"/>
    </location>
</feature>
<keyword evidence="4" id="KW-1185">Reference proteome</keyword>
<feature type="region of interest" description="Disordered" evidence="1">
    <location>
        <begin position="884"/>
        <end position="907"/>
    </location>
</feature>
<feature type="region of interest" description="Disordered" evidence="1">
    <location>
        <begin position="1"/>
        <end position="22"/>
    </location>
</feature>
<dbReference type="PANTHER" id="PTHR37535">
    <property type="entry name" value="FLUG DOMAIN PROTEIN"/>
    <property type="match status" value="1"/>
</dbReference>
<comment type="caution">
    <text evidence="3">The sequence shown here is derived from an EMBL/GenBank/DDBJ whole genome shotgun (WGS) entry which is preliminary data.</text>
</comment>
<organism evidence="3 4">
    <name type="scientific">Apiosordaria backusii</name>
    <dbReference type="NCBI Taxonomy" id="314023"/>
    <lineage>
        <taxon>Eukaryota</taxon>
        <taxon>Fungi</taxon>
        <taxon>Dikarya</taxon>
        <taxon>Ascomycota</taxon>
        <taxon>Pezizomycotina</taxon>
        <taxon>Sordariomycetes</taxon>
        <taxon>Sordariomycetidae</taxon>
        <taxon>Sordariales</taxon>
        <taxon>Lasiosphaeriaceae</taxon>
        <taxon>Apiosordaria</taxon>
    </lineage>
</organism>
<dbReference type="Proteomes" id="UP001172159">
    <property type="component" value="Unassembled WGS sequence"/>
</dbReference>
<dbReference type="InterPro" id="IPR013087">
    <property type="entry name" value="Znf_C2H2_type"/>
</dbReference>
<name>A0AA40EI99_9PEZI</name>
<feature type="domain" description="C2H2-type" evidence="2">
    <location>
        <begin position="786"/>
        <end position="806"/>
    </location>
</feature>
<protein>
    <recommendedName>
        <fullName evidence="2">C2H2-type domain-containing protein</fullName>
    </recommendedName>
</protein>